<evidence type="ECO:0000313" key="6">
    <source>
        <dbReference type="EMBL" id="SFF07479.1"/>
    </source>
</evidence>
<reference evidence="6 7" key="1">
    <citation type="submission" date="2016-10" db="EMBL/GenBank/DDBJ databases">
        <authorList>
            <person name="de Groot N.N."/>
        </authorList>
    </citation>
    <scope>NUCLEOTIDE SEQUENCE [LARGE SCALE GENOMIC DNA]</scope>
    <source>
        <strain evidence="6 7">CGMCC 1.9156</strain>
    </source>
</reference>
<dbReference type="InterPro" id="IPR055178">
    <property type="entry name" value="RsdA/BaiN/AoA(So)-like_dom"/>
</dbReference>
<organism evidence="6 7">
    <name type="scientific">Sunxiuqinia elliptica</name>
    <dbReference type="NCBI Taxonomy" id="655355"/>
    <lineage>
        <taxon>Bacteria</taxon>
        <taxon>Pseudomonadati</taxon>
        <taxon>Bacteroidota</taxon>
        <taxon>Bacteroidia</taxon>
        <taxon>Marinilabiliales</taxon>
        <taxon>Prolixibacteraceae</taxon>
        <taxon>Sunxiuqinia</taxon>
    </lineage>
</organism>
<dbReference type="Gene3D" id="1.10.8.260">
    <property type="entry name" value="HI0933 insert domain-like"/>
    <property type="match status" value="1"/>
</dbReference>
<dbReference type="RefSeq" id="WP_212733444.1">
    <property type="nucleotide sequence ID" value="NZ_FONW01000002.1"/>
</dbReference>
<dbReference type="NCBIfam" id="TIGR00275">
    <property type="entry name" value="aminoacetone oxidase family FAD-binding enzyme"/>
    <property type="match status" value="1"/>
</dbReference>
<dbReference type="PRINTS" id="PR00368">
    <property type="entry name" value="FADPNR"/>
</dbReference>
<dbReference type="Gene3D" id="3.50.50.60">
    <property type="entry name" value="FAD/NAD(P)-binding domain"/>
    <property type="match status" value="1"/>
</dbReference>
<dbReference type="Pfam" id="PF22780">
    <property type="entry name" value="HI0933_like_1st"/>
    <property type="match status" value="1"/>
</dbReference>
<dbReference type="EMBL" id="FONW01000002">
    <property type="protein sequence ID" value="SFF07479.1"/>
    <property type="molecule type" value="Genomic_DNA"/>
</dbReference>
<dbReference type="PANTHER" id="PTHR42887:SF2">
    <property type="entry name" value="OS12G0638800 PROTEIN"/>
    <property type="match status" value="1"/>
</dbReference>
<feature type="domain" description="RsdA/BaiN/AoA(So)-like Rossmann fold-like" evidence="4">
    <location>
        <begin position="18"/>
        <end position="425"/>
    </location>
</feature>
<evidence type="ECO:0000259" key="5">
    <source>
        <dbReference type="Pfam" id="PF22780"/>
    </source>
</evidence>
<evidence type="ECO:0000259" key="4">
    <source>
        <dbReference type="Pfam" id="PF03486"/>
    </source>
</evidence>
<dbReference type="Gene3D" id="2.40.30.10">
    <property type="entry name" value="Translation factors"/>
    <property type="match status" value="1"/>
</dbReference>
<dbReference type="PANTHER" id="PTHR42887">
    <property type="entry name" value="OS12G0638800 PROTEIN"/>
    <property type="match status" value="1"/>
</dbReference>
<protein>
    <recommendedName>
        <fullName evidence="8">Flavoprotein, HI0933 family</fullName>
    </recommendedName>
</protein>
<keyword evidence="3" id="KW-0274">FAD</keyword>
<proteinExistence type="predicted"/>
<dbReference type="PRINTS" id="PR00411">
    <property type="entry name" value="PNDRDTASEI"/>
</dbReference>
<dbReference type="InterPro" id="IPR036188">
    <property type="entry name" value="FAD/NAD-bd_sf"/>
</dbReference>
<evidence type="ECO:0000256" key="3">
    <source>
        <dbReference type="ARBA" id="ARBA00022827"/>
    </source>
</evidence>
<gene>
    <name evidence="6" type="ORF">SAMN05216283_102568</name>
</gene>
<sequence length="438" mass="47704">MAAQKNGMGHNNLNNKYDLIVVGAGPAGLIAAGRAASQGARVLLVEKMKSAGRKLLITGKGRCNVSNDAYQSAFFKNIFPNGKYLKPAFGAFFSKDIVNLLTQEGVETTVERGGRIFPTSNSALEVLNALMSWVKKQRVELSCNSRVIELLVQQGQITGIITERNGQKEPLEAKGVVLCTGGKSYPATGSTGEGYLLAQQLGHSLVQTRPALVPLITSGSLAAQLQGLSLKNVSASLWINNKKVKDEFGEMLFAHYGLTGPIILTLSRQAVDGLLQKNKVKISIDLKPALDENKLDARLIRDLDANGKKQLENIFKGWLPSKLIPVFLEQLQLDGKKQGHQVTGKERRQIMLLMKNFEFEVTDNRGYSEAIITAGGINTSEIDGKTMQSKLVKNLYFAGEILDLDANTGGYNLQIAYSTAWLAANAFIKLNIENHTTK</sequence>
<dbReference type="SUPFAM" id="SSF51905">
    <property type="entry name" value="FAD/NAD(P)-binding domain"/>
    <property type="match status" value="1"/>
</dbReference>
<keyword evidence="2" id="KW-0285">Flavoprotein</keyword>
<dbReference type="InterPro" id="IPR023166">
    <property type="entry name" value="BaiN-like_dom_sf"/>
</dbReference>
<dbReference type="SUPFAM" id="SSF160996">
    <property type="entry name" value="HI0933 insert domain-like"/>
    <property type="match status" value="1"/>
</dbReference>
<comment type="cofactor">
    <cofactor evidence="1">
        <name>FAD</name>
        <dbReference type="ChEBI" id="CHEBI:57692"/>
    </cofactor>
</comment>
<dbReference type="Pfam" id="PF03486">
    <property type="entry name" value="HI0933_like"/>
    <property type="match status" value="1"/>
</dbReference>
<keyword evidence="7" id="KW-1185">Reference proteome</keyword>
<dbReference type="STRING" id="655355.SAMN05216283_102568"/>
<dbReference type="Proteomes" id="UP000198964">
    <property type="component" value="Unassembled WGS sequence"/>
</dbReference>
<dbReference type="AlphaFoldDB" id="A0A1I2FRI0"/>
<accession>A0A1I2FRI0</accession>
<evidence type="ECO:0000256" key="1">
    <source>
        <dbReference type="ARBA" id="ARBA00001974"/>
    </source>
</evidence>
<dbReference type="InterPro" id="IPR057661">
    <property type="entry name" value="RsdA/BaiN/AoA(So)_Rossmann"/>
</dbReference>
<evidence type="ECO:0000313" key="7">
    <source>
        <dbReference type="Proteomes" id="UP000198964"/>
    </source>
</evidence>
<name>A0A1I2FRI0_9BACT</name>
<feature type="domain" description="RsdA/BaiN/AoA(So)-like insert" evidence="5">
    <location>
        <begin position="209"/>
        <end position="372"/>
    </location>
</feature>
<evidence type="ECO:0000256" key="2">
    <source>
        <dbReference type="ARBA" id="ARBA00022630"/>
    </source>
</evidence>
<evidence type="ECO:0008006" key="8">
    <source>
        <dbReference type="Google" id="ProtNLM"/>
    </source>
</evidence>
<dbReference type="InterPro" id="IPR004792">
    <property type="entry name" value="BaiN-like"/>
</dbReference>